<dbReference type="SFLD" id="SFLDF00009">
    <property type="entry name" value="o-succinylbenzoate_synthase"/>
    <property type="match status" value="1"/>
</dbReference>
<dbReference type="InterPro" id="IPR036849">
    <property type="entry name" value="Enolase-like_C_sf"/>
</dbReference>
<keyword evidence="6" id="KW-1185">Reference proteome</keyword>
<organism evidence="5 6">
    <name type="scientific">Ellagibacter isourolithinifaciens</name>
    <dbReference type="NCBI Taxonomy" id="2137581"/>
    <lineage>
        <taxon>Bacteria</taxon>
        <taxon>Bacillati</taxon>
        <taxon>Actinomycetota</taxon>
        <taxon>Coriobacteriia</taxon>
        <taxon>Eggerthellales</taxon>
        <taxon>Eggerthellaceae</taxon>
        <taxon>Ellagibacter</taxon>
    </lineage>
</organism>
<dbReference type="Pfam" id="PF13193">
    <property type="entry name" value="AMP-binding_C"/>
    <property type="match status" value="1"/>
</dbReference>
<comment type="cofactor">
    <cofactor evidence="1">
        <name>a divalent metal cation</name>
        <dbReference type="ChEBI" id="CHEBI:60240"/>
    </cofactor>
</comment>
<evidence type="ECO:0000256" key="2">
    <source>
        <dbReference type="ARBA" id="ARBA00029491"/>
    </source>
</evidence>
<dbReference type="PANTHER" id="PTHR43201:SF32">
    <property type="entry name" value="2-SUCCINYLBENZOATE--COA LIGASE, CHLOROPLASTIC_PEROXISOMAL"/>
    <property type="match status" value="1"/>
</dbReference>
<dbReference type="GO" id="GO:0043748">
    <property type="term" value="F:O-succinylbenzoate synthase activity"/>
    <property type="evidence" value="ECO:0007669"/>
    <property type="project" value="UniProtKB-EC"/>
</dbReference>
<evidence type="ECO:0000259" key="4">
    <source>
        <dbReference type="SMART" id="SM00922"/>
    </source>
</evidence>
<reference evidence="5 6" key="1">
    <citation type="submission" date="2019-09" db="EMBL/GenBank/DDBJ databases">
        <title>Whole genome shotgun sequencing (WGS) of Ellagibacter isourolithinifaciens DSM 104140(T) and Adlercreutzia muris DSM 29508(T).</title>
        <authorList>
            <person name="Stoll D.A."/>
            <person name="Danylec N."/>
            <person name="Huch M."/>
        </authorList>
    </citation>
    <scope>NUCLEOTIDE SEQUENCE [LARGE SCALE GENOMIC DNA]</scope>
    <source>
        <strain evidence="5 6">DSM 104140</strain>
    </source>
</reference>
<dbReference type="SFLD" id="SFLDG00180">
    <property type="entry name" value="muconate_cycloisomerase"/>
    <property type="match status" value="1"/>
</dbReference>
<dbReference type="Gene3D" id="3.30.300.30">
    <property type="match status" value="1"/>
</dbReference>
<dbReference type="EMBL" id="WAJR01000011">
    <property type="protein sequence ID" value="KAB1640550.1"/>
    <property type="molecule type" value="Genomic_DNA"/>
</dbReference>
<dbReference type="Gene3D" id="3.40.50.12780">
    <property type="entry name" value="N-terminal domain of ligase-like"/>
    <property type="match status" value="1"/>
</dbReference>
<dbReference type="Pfam" id="PF13378">
    <property type="entry name" value="MR_MLE_C"/>
    <property type="match status" value="1"/>
</dbReference>
<dbReference type="InterPro" id="IPR013341">
    <property type="entry name" value="Mandelate_racemase_N_dom"/>
</dbReference>
<proteinExistence type="predicted"/>
<dbReference type="InterPro" id="IPR013342">
    <property type="entry name" value="Mandelate_racemase_C"/>
</dbReference>
<dbReference type="InterPro" id="IPR000873">
    <property type="entry name" value="AMP-dep_synth/lig_dom"/>
</dbReference>
<dbReference type="InterPro" id="IPR045851">
    <property type="entry name" value="AMP-bd_C_sf"/>
</dbReference>
<dbReference type="SFLD" id="SFLDS00001">
    <property type="entry name" value="Enolase"/>
    <property type="match status" value="1"/>
</dbReference>
<dbReference type="NCBIfam" id="TIGR01928">
    <property type="entry name" value="menC_lowGC_arch"/>
    <property type="match status" value="1"/>
</dbReference>
<dbReference type="UniPathway" id="UPA00079"/>
<dbReference type="SUPFAM" id="SSF51604">
    <property type="entry name" value="Enolase C-terminal domain-like"/>
    <property type="match status" value="1"/>
</dbReference>
<dbReference type="OrthoDB" id="9774531at2"/>
<evidence type="ECO:0000313" key="5">
    <source>
        <dbReference type="EMBL" id="KAB1640550.1"/>
    </source>
</evidence>
<gene>
    <name evidence="5" type="primary">menC</name>
    <name evidence="5" type="ORF">F8C90_06050</name>
</gene>
<dbReference type="AlphaFoldDB" id="A0A6N6NS91"/>
<dbReference type="GO" id="GO:0006631">
    <property type="term" value="P:fatty acid metabolic process"/>
    <property type="evidence" value="ECO:0007669"/>
    <property type="project" value="TreeGrafter"/>
</dbReference>
<name>A0A6N6NS91_9ACTN</name>
<dbReference type="Gene3D" id="3.20.20.120">
    <property type="entry name" value="Enolase-like C-terminal domain"/>
    <property type="match status" value="1"/>
</dbReference>
<dbReference type="InterPro" id="IPR020845">
    <property type="entry name" value="AMP-binding_CS"/>
</dbReference>
<dbReference type="InterPro" id="IPR010197">
    <property type="entry name" value="OSBS/NAAAR"/>
</dbReference>
<protein>
    <recommendedName>
        <fullName evidence="2 3">o-succinylbenzoate synthase</fullName>
        <ecNumber evidence="2 3">4.2.1.113</ecNumber>
    </recommendedName>
</protein>
<dbReference type="UniPathway" id="UPA01057">
    <property type="reaction ID" value="UER00165"/>
</dbReference>
<dbReference type="InterPro" id="IPR029017">
    <property type="entry name" value="Enolase-like_N"/>
</dbReference>
<sequence length="948" mass="103605">MINAFESLVRTDPDGVFFTFVARDGSEHSCTYRQARLTAAAIARRLRSKGVGRGDCVSVDLPNCPEFIFLALAAGYGAFSLVVLNNRLTSAEKLSRLFDLESSGIRVACRIDEARAEMLMDHVADDLAGASRLQSGKRVIMSAERDAVFEATHFAERESHLFNDKERALVLFTSGTTGKPKAVPSTWRMLTAAAESSNAVLSVRGRGMWQVALPLYHIGGFEQVVRSITNRTPFRLYARFDAARILKDAARVGFTHISVVDKMLQDMLAVEGGGPALAAYRCILLGGGALNPATIARAHEAGLRLYASYGMTETCSQVANSLIDESFTGGMKLLPGYQARIVEPDGRGFGRLAVRGPGVLSNYLNARAAFTADGFFLTGDVAALHEGKIYVKERTTDMFVSGGENVYPAEIADKLMAIPGVADAYVFGAPDPVWGRRPVAFIERTSKPPERGGRDQAFDRLSPVKTARFGREVTKPQVRRHASRPLAPSRPSDRAFVASVHGQLEGVLSKLYHPKQIFVMESLPRQGIGKIDRAAIERIYSECLDVRRVILHRVRIPFKKPFVTAKATLEFRESVIVEVVDAKGRVGLGECVAFSSDWYLPETIEQDIEVLRGTLAPKVIGEVFLHPREVSAAFASIPGMERFPLACGAIEPALWDLYGKIVGKPLGRLLAEEYDVIERAAHRERAHGKTRTPFGNAREAAVSAGAVVGMGSVEETLASVSRCVEAGYCRVKLKVAPGSLGVVRMIRQKYPHLFITLDANQSFTDRSIAELRALNPLNVAWIEEPIDLTPCGGSTARAFARLAALQRTIATPICLDESFVNEREAYQALSYPELRCFAVKVAKFGGVEAALKFIFAARSRGREVWMGGMYDTGISKRMHAAFQTLDEVVMPGDIGSTSRYFDVDVTMPPYTAERGKVTLNRAGYEFGLGCGLSPEAISSVQTDRIVIE</sequence>
<dbReference type="Proteomes" id="UP000468668">
    <property type="component" value="Unassembled WGS sequence"/>
</dbReference>
<dbReference type="SUPFAM" id="SSF54826">
    <property type="entry name" value="Enolase N-terminal domain-like"/>
    <property type="match status" value="1"/>
</dbReference>
<evidence type="ECO:0000256" key="3">
    <source>
        <dbReference type="NCBIfam" id="TIGR01928"/>
    </source>
</evidence>
<dbReference type="InterPro" id="IPR042099">
    <property type="entry name" value="ANL_N_sf"/>
</dbReference>
<dbReference type="PANTHER" id="PTHR43201">
    <property type="entry name" value="ACYL-COA SYNTHETASE"/>
    <property type="match status" value="1"/>
</dbReference>
<dbReference type="InterPro" id="IPR029065">
    <property type="entry name" value="Enolase_C-like"/>
</dbReference>
<dbReference type="EC" id="4.2.1.113" evidence="2 3"/>
<keyword evidence="5" id="KW-0456">Lyase</keyword>
<dbReference type="Pfam" id="PF02746">
    <property type="entry name" value="MR_MLE_N"/>
    <property type="match status" value="1"/>
</dbReference>
<dbReference type="GO" id="GO:0031956">
    <property type="term" value="F:medium-chain fatty acid-CoA ligase activity"/>
    <property type="evidence" value="ECO:0007669"/>
    <property type="project" value="TreeGrafter"/>
</dbReference>
<dbReference type="Gene3D" id="3.30.390.10">
    <property type="entry name" value="Enolase-like, N-terminal domain"/>
    <property type="match status" value="1"/>
</dbReference>
<dbReference type="SUPFAM" id="SSF56801">
    <property type="entry name" value="Acetyl-CoA synthetase-like"/>
    <property type="match status" value="1"/>
</dbReference>
<dbReference type="Pfam" id="PF00501">
    <property type="entry name" value="AMP-binding"/>
    <property type="match status" value="1"/>
</dbReference>
<comment type="caution">
    <text evidence="5">The sequence shown here is derived from an EMBL/GenBank/DDBJ whole genome shotgun (WGS) entry which is preliminary data.</text>
</comment>
<evidence type="ECO:0000313" key="6">
    <source>
        <dbReference type="Proteomes" id="UP000468668"/>
    </source>
</evidence>
<dbReference type="PROSITE" id="PS00455">
    <property type="entry name" value="AMP_BINDING"/>
    <property type="match status" value="1"/>
</dbReference>
<accession>A0A6N6NS91</accession>
<dbReference type="SMART" id="SM00922">
    <property type="entry name" value="MR_MLE"/>
    <property type="match status" value="1"/>
</dbReference>
<dbReference type="GO" id="GO:0009234">
    <property type="term" value="P:menaquinone biosynthetic process"/>
    <property type="evidence" value="ECO:0007669"/>
    <property type="project" value="UniProtKB-UniRule"/>
</dbReference>
<evidence type="ECO:0000256" key="1">
    <source>
        <dbReference type="ARBA" id="ARBA00001968"/>
    </source>
</evidence>
<dbReference type="InterPro" id="IPR025110">
    <property type="entry name" value="AMP-bd_C"/>
</dbReference>
<feature type="domain" description="Mandelate racemase/muconate lactonizing enzyme C-terminal" evidence="4">
    <location>
        <begin position="713"/>
        <end position="812"/>
    </location>
</feature>